<gene>
    <name evidence="2" type="ORF">SAMN05444387_2568</name>
</gene>
<dbReference type="Pfam" id="PF12771">
    <property type="entry name" value="SusD-like_2"/>
    <property type="match status" value="1"/>
</dbReference>
<protein>
    <submittedName>
        <fullName evidence="2">Starch-binding associating with outer membrane</fullName>
    </submittedName>
</protein>
<dbReference type="SUPFAM" id="SSF48452">
    <property type="entry name" value="TPR-like"/>
    <property type="match status" value="1"/>
</dbReference>
<dbReference type="EMBL" id="FRBX01000003">
    <property type="protein sequence ID" value="SHM46791.1"/>
    <property type="molecule type" value="Genomic_DNA"/>
</dbReference>
<proteinExistence type="predicted"/>
<dbReference type="PROSITE" id="PS51257">
    <property type="entry name" value="PROKAR_LIPOPROTEIN"/>
    <property type="match status" value="1"/>
</dbReference>
<evidence type="ECO:0000313" key="3">
    <source>
        <dbReference type="Proteomes" id="UP000184216"/>
    </source>
</evidence>
<comment type="caution">
    <text evidence="2">The sequence shown here is derived from an EMBL/GenBank/DDBJ whole genome shotgun (WGS) entry which is preliminary data.</text>
</comment>
<feature type="signal peptide" evidence="1">
    <location>
        <begin position="1"/>
        <end position="28"/>
    </location>
</feature>
<keyword evidence="1" id="KW-0732">Signal</keyword>
<name>A0ABY1J432_9FLAO</name>
<keyword evidence="3" id="KW-1185">Reference proteome</keyword>
<dbReference type="Gene3D" id="1.25.40.390">
    <property type="match status" value="1"/>
</dbReference>
<feature type="chain" id="PRO_5045699337" evidence="1">
    <location>
        <begin position="29"/>
        <end position="513"/>
    </location>
</feature>
<dbReference type="InterPro" id="IPR011990">
    <property type="entry name" value="TPR-like_helical_dom_sf"/>
</dbReference>
<sequence length="513" mass="56799">MSNSNNKKMKNKAIKIFCIAIVSAMTLASCDKGFEEMNTNPNALTDPAIKSMFTLAEIYVDGQDFSNTRGNNIYAAQIVQQFSSPGGAGSKYTYSSEYSAALFGESYGKGLNQIYQLMSVLPNTDENSNTIQALRIMKVLMFQKLTDTYGEVPYFEAGKGYNGNIFTPKYDTQEAIYNDLLKELDEAGTALDANKGFVGAADLYYQSDVARWKKLANSVMLRVAMRLSKVNPAKAKEYVEKAVAKGIFTSNDDSLVLKHDAGPQGVRTNPITSAWVTNDLNGGEANIKFSKTFIDLLKNTNDPRLRIYAKLEATGDNNPANQQGLANDAKDFPGGDKKVFSDPNTSTVLRLDAPTLIMSYAEVQYILAEAAVKGWNVGGSAQQYYENGVKAAMEILTIFGDKVPAVTSAEYNTYITTYPFKTAGTDAEKIEQIITQKWIVLLFNGFEAFSEYRRTGYPVLVPVNDPTGETNGTIPRRLIYDQSELLTNADNYQQAISRQGLDRMTTRIWWDKQ</sequence>
<dbReference type="InterPro" id="IPR041662">
    <property type="entry name" value="SusD-like_2"/>
</dbReference>
<dbReference type="Proteomes" id="UP000184216">
    <property type="component" value="Unassembled WGS sequence"/>
</dbReference>
<accession>A0ABY1J432</accession>
<evidence type="ECO:0000256" key="1">
    <source>
        <dbReference type="SAM" id="SignalP"/>
    </source>
</evidence>
<organism evidence="2 3">
    <name type="scientific">Flavobacterium pectinovorum</name>
    <dbReference type="NCBI Taxonomy" id="29533"/>
    <lineage>
        <taxon>Bacteria</taxon>
        <taxon>Pseudomonadati</taxon>
        <taxon>Bacteroidota</taxon>
        <taxon>Flavobacteriia</taxon>
        <taxon>Flavobacteriales</taxon>
        <taxon>Flavobacteriaceae</taxon>
        <taxon>Flavobacterium</taxon>
    </lineage>
</organism>
<evidence type="ECO:0000313" key="2">
    <source>
        <dbReference type="EMBL" id="SHM46791.1"/>
    </source>
</evidence>
<reference evidence="2 3" key="1">
    <citation type="submission" date="2016-11" db="EMBL/GenBank/DDBJ databases">
        <authorList>
            <person name="Varghese N."/>
            <person name="Submissions S."/>
        </authorList>
    </citation>
    <scope>NUCLEOTIDE SEQUENCE [LARGE SCALE GENOMIC DNA]</scope>
    <source>
        <strain evidence="2 3">DSM 6368</strain>
    </source>
</reference>